<feature type="domain" description="Transketolase-like pyrimidine-binding" evidence="2">
    <location>
        <begin position="2"/>
        <end position="171"/>
    </location>
</feature>
<dbReference type="InterPro" id="IPR051157">
    <property type="entry name" value="PDH/Transketolase"/>
</dbReference>
<dbReference type="Pfam" id="PF02779">
    <property type="entry name" value="Transket_pyr"/>
    <property type="match status" value="1"/>
</dbReference>
<dbReference type="SMART" id="SM00861">
    <property type="entry name" value="Transket_pyr"/>
    <property type="match status" value="1"/>
</dbReference>
<dbReference type="Proteomes" id="UP000040088">
    <property type="component" value="Unassembled WGS sequence"/>
</dbReference>
<dbReference type="Gene3D" id="3.40.50.920">
    <property type="match status" value="1"/>
</dbReference>
<dbReference type="Gene3D" id="3.40.50.970">
    <property type="match status" value="1"/>
</dbReference>
<accession>A0A0T9TS63</accession>
<dbReference type="InterPro" id="IPR005475">
    <property type="entry name" value="Transketolase-like_Pyr-bd"/>
</dbReference>
<dbReference type="SUPFAM" id="SSF52518">
    <property type="entry name" value="Thiamin diphosphate-binding fold (THDP-binding)"/>
    <property type="match status" value="1"/>
</dbReference>
<dbReference type="Pfam" id="PF02780">
    <property type="entry name" value="Transketolase_C"/>
    <property type="match status" value="1"/>
</dbReference>
<dbReference type="InterPro" id="IPR029061">
    <property type="entry name" value="THDP-binding"/>
</dbReference>
<evidence type="ECO:0000259" key="2">
    <source>
        <dbReference type="SMART" id="SM00861"/>
    </source>
</evidence>
<gene>
    <name evidence="3" type="primary">dxs</name>
    <name evidence="3" type="ORF">ERS008460_01509</name>
</gene>
<dbReference type="GO" id="GO:0008661">
    <property type="term" value="F:1-deoxy-D-xylulose-5-phosphate synthase activity"/>
    <property type="evidence" value="ECO:0007669"/>
    <property type="project" value="UniProtKB-EC"/>
</dbReference>
<dbReference type="AlphaFoldDB" id="A0A0T9TS63"/>
<name>A0A0T9TS63_YERAE</name>
<evidence type="ECO:0000313" key="4">
    <source>
        <dbReference type="Proteomes" id="UP000040088"/>
    </source>
</evidence>
<dbReference type="EC" id="2.2.1.7" evidence="3"/>
<dbReference type="EMBL" id="CQEM01000006">
    <property type="protein sequence ID" value="CNK98982.1"/>
    <property type="molecule type" value="Genomic_DNA"/>
</dbReference>
<dbReference type="SUPFAM" id="SSF52922">
    <property type="entry name" value="TK C-terminal domain-like"/>
    <property type="match status" value="1"/>
</dbReference>
<organism evidence="3 4">
    <name type="scientific">Yersinia aleksiciae</name>
    <dbReference type="NCBI Taxonomy" id="263819"/>
    <lineage>
        <taxon>Bacteria</taxon>
        <taxon>Pseudomonadati</taxon>
        <taxon>Pseudomonadota</taxon>
        <taxon>Gammaproteobacteria</taxon>
        <taxon>Enterobacterales</taxon>
        <taxon>Yersiniaceae</taxon>
        <taxon>Yersinia</taxon>
    </lineage>
</organism>
<evidence type="ECO:0000313" key="3">
    <source>
        <dbReference type="EMBL" id="CNK98982.1"/>
    </source>
</evidence>
<protein>
    <submittedName>
        <fullName evidence="3">C-terminal region of transketolase</fullName>
        <ecNumber evidence="3">2.2.1.7</ecNumber>
    </submittedName>
</protein>
<reference evidence="4" key="1">
    <citation type="submission" date="2015-03" db="EMBL/GenBank/DDBJ databases">
        <authorList>
            <consortium name="Pathogen Informatics"/>
        </authorList>
    </citation>
    <scope>NUCLEOTIDE SEQUENCE [LARGE SCALE GENOMIC DNA]</scope>
    <source>
        <strain evidence="4">IP27925</strain>
    </source>
</reference>
<dbReference type="PANTHER" id="PTHR43825">
    <property type="entry name" value="PYRUVATE DEHYDROGENASE E1 COMPONENT"/>
    <property type="match status" value="1"/>
</dbReference>
<dbReference type="InterPro" id="IPR033248">
    <property type="entry name" value="Transketolase_C"/>
</dbReference>
<proteinExistence type="predicted"/>
<evidence type="ECO:0000256" key="1">
    <source>
        <dbReference type="ARBA" id="ARBA00023052"/>
    </source>
</evidence>
<dbReference type="CDD" id="cd07033">
    <property type="entry name" value="TPP_PYR_DXS_TK_like"/>
    <property type="match status" value="1"/>
</dbReference>
<keyword evidence="1" id="KW-0786">Thiamine pyrophosphate</keyword>
<dbReference type="InterPro" id="IPR009014">
    <property type="entry name" value="Transketo_C/PFOR_II"/>
</dbReference>
<sequence length="315" mass="33326">MMSNAEHLASVMVEQFINAVDNGVDLVPVVADSTSTAKIGPFMTRFPDRVVNVGIAEQAMVGTAVGLSMGGKVAVTCNAAPFLISRSNEQLKIDVCYNNSNVKLFGLNSGASYGPLASTHHCIDDISILRGFGNIEIYAPSDPQECRQIIDYALAHQGPVYIRLDGKSLPQLHDEHYQFVPGQIDVLQQGQDIALVAMGSTVHEAVSAAAVLADSNVSAAVVNVSSIRPCDTQQLLAILKNSQRVITIEEHNINGGVGSLVAEVLAEAGSGIPLVRLGIPDGGYAIAADRAEMRAYHGFDSAGIVARALRFCRGE</sequence>
<dbReference type="PANTHER" id="PTHR43825:SF1">
    <property type="entry name" value="TRANSKETOLASE-LIKE PYRIMIDINE-BINDING DOMAIN-CONTAINING PROTEIN"/>
    <property type="match status" value="1"/>
</dbReference>
<keyword evidence="3" id="KW-0808">Transferase</keyword>